<name>A0A1Q5UJM8_9EURO</name>
<dbReference type="InterPro" id="IPR009057">
    <property type="entry name" value="Homeodomain-like_sf"/>
</dbReference>
<organism evidence="1 2">
    <name type="scientific">Penicillium subrubescens</name>
    <dbReference type="NCBI Taxonomy" id="1316194"/>
    <lineage>
        <taxon>Eukaryota</taxon>
        <taxon>Fungi</taxon>
        <taxon>Dikarya</taxon>
        <taxon>Ascomycota</taxon>
        <taxon>Pezizomycotina</taxon>
        <taxon>Eurotiomycetes</taxon>
        <taxon>Eurotiomycetidae</taxon>
        <taxon>Eurotiales</taxon>
        <taxon>Aspergillaceae</taxon>
        <taxon>Penicillium</taxon>
    </lineage>
</organism>
<gene>
    <name evidence="1" type="ORF">PENSUB_1774</name>
</gene>
<evidence type="ECO:0008006" key="3">
    <source>
        <dbReference type="Google" id="ProtNLM"/>
    </source>
</evidence>
<dbReference type="EMBL" id="MNBE01000183">
    <property type="protein sequence ID" value="OKP12681.1"/>
    <property type="molecule type" value="Genomic_DNA"/>
</dbReference>
<dbReference type="SUPFAM" id="SSF46689">
    <property type="entry name" value="Homeodomain-like"/>
    <property type="match status" value="1"/>
</dbReference>
<dbReference type="STRING" id="1316194.A0A1Q5UJM8"/>
<comment type="caution">
    <text evidence="1">The sequence shown here is derived from an EMBL/GenBank/DDBJ whole genome shotgun (WGS) entry which is preliminary data.</text>
</comment>
<evidence type="ECO:0000313" key="2">
    <source>
        <dbReference type="Proteomes" id="UP000186955"/>
    </source>
</evidence>
<reference evidence="1 2" key="1">
    <citation type="submission" date="2016-10" db="EMBL/GenBank/DDBJ databases">
        <title>Genome sequence of the ascomycete fungus Penicillium subrubescens.</title>
        <authorList>
            <person name="De Vries R.P."/>
            <person name="Peng M."/>
            <person name="Dilokpimol A."/>
            <person name="Hilden K."/>
            <person name="Makela M.R."/>
            <person name="Grigoriev I."/>
            <person name="Riley R."/>
            <person name="Granchi Z."/>
        </authorList>
    </citation>
    <scope>NUCLEOTIDE SEQUENCE [LARGE SCALE GENOMIC DNA]</scope>
    <source>
        <strain evidence="1 2">CBS 132785</strain>
    </source>
</reference>
<keyword evidence="2" id="KW-1185">Reference proteome</keyword>
<sequence length="78" mass="8892">MPPIHSESSQKLVNQEGRILLALEDLKNGRIKFIRAAATLYAIPRSPLQHRAVGRIGRVDMRPNRYKLTQLEEDALTE</sequence>
<proteinExistence type="predicted"/>
<dbReference type="Proteomes" id="UP000186955">
    <property type="component" value="Unassembled WGS sequence"/>
</dbReference>
<evidence type="ECO:0000313" key="1">
    <source>
        <dbReference type="EMBL" id="OKP12681.1"/>
    </source>
</evidence>
<accession>A0A1Q5UJM8</accession>
<dbReference type="Gene3D" id="1.10.10.60">
    <property type="entry name" value="Homeodomain-like"/>
    <property type="match status" value="1"/>
</dbReference>
<protein>
    <recommendedName>
        <fullName evidence="3">HTH psq-type domain-containing protein</fullName>
    </recommendedName>
</protein>
<dbReference type="AlphaFoldDB" id="A0A1Q5UJM8"/>